<reference evidence="2" key="1">
    <citation type="journal article" date="2020" name="Stud. Mycol.">
        <title>101 Dothideomycetes genomes: a test case for predicting lifestyles and emergence of pathogens.</title>
        <authorList>
            <person name="Haridas S."/>
            <person name="Albert R."/>
            <person name="Binder M."/>
            <person name="Bloem J."/>
            <person name="Labutti K."/>
            <person name="Salamov A."/>
            <person name="Andreopoulos B."/>
            <person name="Baker S."/>
            <person name="Barry K."/>
            <person name="Bills G."/>
            <person name="Bluhm B."/>
            <person name="Cannon C."/>
            <person name="Castanera R."/>
            <person name="Culley D."/>
            <person name="Daum C."/>
            <person name="Ezra D."/>
            <person name="Gonzalez J."/>
            <person name="Henrissat B."/>
            <person name="Kuo A."/>
            <person name="Liang C."/>
            <person name="Lipzen A."/>
            <person name="Lutzoni F."/>
            <person name="Magnuson J."/>
            <person name="Mondo S."/>
            <person name="Nolan M."/>
            <person name="Ohm R."/>
            <person name="Pangilinan J."/>
            <person name="Park H.-J."/>
            <person name="Ramirez L."/>
            <person name="Alfaro M."/>
            <person name="Sun H."/>
            <person name="Tritt A."/>
            <person name="Yoshinaga Y."/>
            <person name="Zwiers L.-H."/>
            <person name="Turgeon B."/>
            <person name="Goodwin S."/>
            <person name="Spatafora J."/>
            <person name="Crous P."/>
            <person name="Grigoriev I."/>
        </authorList>
    </citation>
    <scope>NUCLEOTIDE SEQUENCE</scope>
    <source>
        <strain evidence="2">CBS 130266</strain>
    </source>
</reference>
<protein>
    <submittedName>
        <fullName evidence="2">Uncharacterized protein</fullName>
    </submittedName>
</protein>
<feature type="transmembrane region" description="Helical" evidence="1">
    <location>
        <begin position="70"/>
        <end position="92"/>
    </location>
</feature>
<proteinExistence type="predicted"/>
<evidence type="ECO:0000313" key="3">
    <source>
        <dbReference type="Proteomes" id="UP000800235"/>
    </source>
</evidence>
<keyword evidence="1" id="KW-1133">Transmembrane helix</keyword>
<evidence type="ECO:0000313" key="2">
    <source>
        <dbReference type="EMBL" id="KAF2433518.1"/>
    </source>
</evidence>
<dbReference type="Proteomes" id="UP000800235">
    <property type="component" value="Unassembled WGS sequence"/>
</dbReference>
<dbReference type="AlphaFoldDB" id="A0A9P4NYC0"/>
<keyword evidence="1" id="KW-0812">Transmembrane</keyword>
<gene>
    <name evidence="2" type="ORF">EJ08DRAFT_57750</name>
</gene>
<organism evidence="2 3">
    <name type="scientific">Tothia fuscella</name>
    <dbReference type="NCBI Taxonomy" id="1048955"/>
    <lineage>
        <taxon>Eukaryota</taxon>
        <taxon>Fungi</taxon>
        <taxon>Dikarya</taxon>
        <taxon>Ascomycota</taxon>
        <taxon>Pezizomycotina</taxon>
        <taxon>Dothideomycetes</taxon>
        <taxon>Pleosporomycetidae</taxon>
        <taxon>Venturiales</taxon>
        <taxon>Cylindrosympodiaceae</taxon>
        <taxon>Tothia</taxon>
    </lineage>
</organism>
<keyword evidence="3" id="KW-1185">Reference proteome</keyword>
<sequence length="109" mass="12202">MHQTSDVPGKISLRRESRAPVLSQREFFIQSERVPSSTTSAQHVWNSIFLGWSLGGRRVLLSTFTKIMSVLRNGAGMAMLICIFVTRTIYYATVSPPLLLVRACCGELR</sequence>
<keyword evidence="1" id="KW-0472">Membrane</keyword>
<evidence type="ECO:0000256" key="1">
    <source>
        <dbReference type="SAM" id="Phobius"/>
    </source>
</evidence>
<comment type="caution">
    <text evidence="2">The sequence shown here is derived from an EMBL/GenBank/DDBJ whole genome shotgun (WGS) entry which is preliminary data.</text>
</comment>
<name>A0A9P4NYC0_9PEZI</name>
<dbReference type="EMBL" id="MU007020">
    <property type="protein sequence ID" value="KAF2433518.1"/>
    <property type="molecule type" value="Genomic_DNA"/>
</dbReference>
<accession>A0A9P4NYC0</accession>